<name>A0A2H4UTG5_9VIRU</name>
<keyword evidence="3" id="KW-1185">Reference proteome</keyword>
<evidence type="ECO:0000313" key="2">
    <source>
        <dbReference type="EMBL" id="ATZ80137.1"/>
    </source>
</evidence>
<accession>A0A2H4UTG5</accession>
<dbReference type="EMBL" id="MF782455">
    <property type="protein sequence ID" value="ATZ80137.1"/>
    <property type="molecule type" value="Genomic_DNA"/>
</dbReference>
<protein>
    <submittedName>
        <fullName evidence="2">Uncharacterized protein</fullName>
    </submittedName>
</protein>
<gene>
    <name evidence="2" type="ORF">BMW23_0075</name>
</gene>
<feature type="transmembrane region" description="Helical" evidence="1">
    <location>
        <begin position="6"/>
        <end position="24"/>
    </location>
</feature>
<evidence type="ECO:0000256" key="1">
    <source>
        <dbReference type="SAM" id="Phobius"/>
    </source>
</evidence>
<sequence>MLQNIIANNMLLILQKIKFVFFLLEIKKLKKMKLLYQQ</sequence>
<keyword evidence="1" id="KW-1133">Transmembrane helix</keyword>
<reference evidence="2" key="1">
    <citation type="journal article" date="2017" name="Elife">
        <title>The kinetoplastid-infecting Bodo saltans virus (BsV), a window into the most abundant giant viruses in the sea.</title>
        <authorList>
            <person name="Deeg C.M."/>
            <person name="Chow C.-E.T."/>
            <person name="Suttle C.A."/>
        </authorList>
    </citation>
    <scope>NUCLEOTIDE SEQUENCE</scope>
    <source>
        <strain evidence="2">NG1</strain>
    </source>
</reference>
<keyword evidence="1" id="KW-0472">Membrane</keyword>
<proteinExistence type="predicted"/>
<organism evidence="2">
    <name type="scientific">Bodo saltans virus</name>
    <dbReference type="NCBI Taxonomy" id="2024608"/>
    <lineage>
        <taxon>Viruses</taxon>
        <taxon>Varidnaviria</taxon>
        <taxon>Bamfordvirae</taxon>
        <taxon>Nucleocytoviricota</taxon>
        <taxon>Megaviricetes</taxon>
        <taxon>Imitervirales</taxon>
        <taxon>Mimiviridae</taxon>
        <taxon>Klosneuvirinae</taxon>
        <taxon>Theiavirus</taxon>
        <taxon>Theiavirus salishense</taxon>
    </lineage>
</organism>
<evidence type="ECO:0000313" key="3">
    <source>
        <dbReference type="Proteomes" id="UP000240325"/>
    </source>
</evidence>
<dbReference type="Proteomes" id="UP000240325">
    <property type="component" value="Segment"/>
</dbReference>
<keyword evidence="1" id="KW-0812">Transmembrane</keyword>